<dbReference type="GO" id="GO:0009982">
    <property type="term" value="F:pseudouridine synthase activity"/>
    <property type="evidence" value="ECO:0007669"/>
    <property type="project" value="InterPro"/>
</dbReference>
<sequence length="1122" mass="123215">MQCKHSRWMQAPWLLHLLRRSAVQPEAVANDMAWNMRRWTCALLSLRELQSVGLLPDEVVYNTALNTFVQERHWEHAYLAVGHMTSGRCELDAAAVTTLVRAGDGGKWQRAGKLFSKLQSHGLQVDSVAGCVAISLSHWEQALALVLNMLVEAVELNVRVSNAAAVALDRSQPSQWERVLAFTSQLVGTSLSSDALTYGCILHAHGEGNWHRALVNLLTLPRQVVDARHFPPMLKACASAREWHKSLMILSHARGMLLRTDVATNSAMLSAGHPDRWSQTLTILHTLMTRESNRDLAAFVAAATALDDCGAWFQSLHLFQNSVEMSLGPTLQTCSLALRACSRARAWLQALRLFCQAAECRVEADSVALNTLIASLGSENWGAALDILSLHGRCSDAVSHRTVMRAMSAGTKMTDNSWELASKIFFNLGNARLGIDAASCLAAVDAFGCKQQWRQVSALLNLLSSKAAPALDAVAEPRNGIMHFDTSPPQASAVQKSPRKPCCNHAALLACAGARFTPDIVSYGAAISACEAARRWYSALDLQSCMFLQRLETSTVAHGAVMSSINAVANWQLTLSTLAQLQQWKLTSIVAYNCVLVAYEISETARSWQQSLDLLMGVPRRRLKADLIGFNVLVSSCGKGRAWEMALQVLMSMPLNVLQPDLMTCDSILMSCLDSGETRTAFEVLSMSEHSRSPLSLLWSLSVLCVSNPETISMACMDAVDSDVDNWEAGDSALYLYSTALLGASTRRHEAVARHIHDRISSLSLDMLVMCCWGAIGLPGAASLMEAAVAHTQDVLRSVGRTLSLHNYDFPKSGLKLLGLVFSCRLSGCLQAHFCATVRRLLLDVGRDLDASPASPIASSGSTLQAIVKDPASIMELPRGLQKASVVVDMPDRAAVYKPRGWEVYGGHSQLQLVAFLLEQYGARRIFRDASHHHGFLHRLDVPSTGLILVSKTFEAFYDLQLQLHAGRVHRDYKALCHGWLPPRAEFKAQIYWHGDGPSVSGGRGKPSSTLLLLCCHCLHRLGTVSSLMLRLRTGRKHQIRSHLAHVGSPVIGDEVYQAVPTYRADSKYYTGNWLHRCRLSFQSIDGRRHAVECPLPPDLQAFLSQVRNIRIRTVAKDPFPE</sequence>
<dbReference type="PANTHER" id="PTHR47447">
    <property type="entry name" value="OS03G0856100 PROTEIN"/>
    <property type="match status" value="1"/>
</dbReference>
<dbReference type="InterPro" id="IPR011990">
    <property type="entry name" value="TPR-like_helical_dom_sf"/>
</dbReference>
<dbReference type="GO" id="GO:0001522">
    <property type="term" value="P:pseudouridine synthesis"/>
    <property type="evidence" value="ECO:0007669"/>
    <property type="project" value="InterPro"/>
</dbReference>
<feature type="signal peptide" evidence="2">
    <location>
        <begin position="1"/>
        <end position="23"/>
    </location>
</feature>
<dbReference type="Pfam" id="PF00849">
    <property type="entry name" value="PseudoU_synth_2"/>
    <property type="match status" value="1"/>
</dbReference>
<gene>
    <name evidence="4" type="ORF">SNAT2548_LOCUS1673</name>
</gene>
<dbReference type="GO" id="GO:0003723">
    <property type="term" value="F:RNA binding"/>
    <property type="evidence" value="ECO:0007669"/>
    <property type="project" value="InterPro"/>
</dbReference>
<dbReference type="Proteomes" id="UP000604046">
    <property type="component" value="Unassembled WGS sequence"/>
</dbReference>
<proteinExistence type="predicted"/>
<accession>A0A812HKR5</accession>
<keyword evidence="1" id="KW-0677">Repeat</keyword>
<evidence type="ECO:0000313" key="5">
    <source>
        <dbReference type="Proteomes" id="UP000604046"/>
    </source>
</evidence>
<feature type="domain" description="Pseudouridine synthase RsuA/RluA-like" evidence="3">
    <location>
        <begin position="895"/>
        <end position="1046"/>
    </location>
</feature>
<organism evidence="4 5">
    <name type="scientific">Symbiodinium natans</name>
    <dbReference type="NCBI Taxonomy" id="878477"/>
    <lineage>
        <taxon>Eukaryota</taxon>
        <taxon>Sar</taxon>
        <taxon>Alveolata</taxon>
        <taxon>Dinophyceae</taxon>
        <taxon>Suessiales</taxon>
        <taxon>Symbiodiniaceae</taxon>
        <taxon>Symbiodinium</taxon>
    </lineage>
</organism>
<name>A0A812HKR5_9DINO</name>
<comment type="caution">
    <text evidence="4">The sequence shown here is derived from an EMBL/GenBank/DDBJ whole genome shotgun (WGS) entry which is preliminary data.</text>
</comment>
<feature type="chain" id="PRO_5032940228" description="Pseudouridine synthase RsuA/RluA-like domain-containing protein" evidence="2">
    <location>
        <begin position="24"/>
        <end position="1122"/>
    </location>
</feature>
<evidence type="ECO:0000256" key="2">
    <source>
        <dbReference type="SAM" id="SignalP"/>
    </source>
</evidence>
<dbReference type="CDD" id="cd02869">
    <property type="entry name" value="PseudoU_synth_RluA_like"/>
    <property type="match status" value="1"/>
</dbReference>
<keyword evidence="2" id="KW-0732">Signal</keyword>
<evidence type="ECO:0000259" key="3">
    <source>
        <dbReference type="Pfam" id="PF00849"/>
    </source>
</evidence>
<dbReference type="InterPro" id="IPR020103">
    <property type="entry name" value="PsdUridine_synth_cat_dom_sf"/>
</dbReference>
<dbReference type="InterPro" id="IPR006145">
    <property type="entry name" value="PsdUridine_synth_RsuA/RluA"/>
</dbReference>
<evidence type="ECO:0000256" key="1">
    <source>
        <dbReference type="ARBA" id="ARBA00022737"/>
    </source>
</evidence>
<dbReference type="Gene3D" id="3.30.2350.10">
    <property type="entry name" value="Pseudouridine synthase"/>
    <property type="match status" value="1"/>
</dbReference>
<dbReference type="OrthoDB" id="419011at2759"/>
<keyword evidence="5" id="KW-1185">Reference proteome</keyword>
<dbReference type="Gene3D" id="1.25.40.10">
    <property type="entry name" value="Tetratricopeptide repeat domain"/>
    <property type="match status" value="4"/>
</dbReference>
<dbReference type="AlphaFoldDB" id="A0A812HKR5"/>
<evidence type="ECO:0000313" key="4">
    <source>
        <dbReference type="EMBL" id="CAE6953746.1"/>
    </source>
</evidence>
<reference evidence="4" key="1">
    <citation type="submission" date="2021-02" db="EMBL/GenBank/DDBJ databases">
        <authorList>
            <person name="Dougan E. K."/>
            <person name="Rhodes N."/>
            <person name="Thang M."/>
            <person name="Chan C."/>
        </authorList>
    </citation>
    <scope>NUCLEOTIDE SEQUENCE</scope>
</reference>
<dbReference type="EMBL" id="CAJNDS010000094">
    <property type="protein sequence ID" value="CAE6953746.1"/>
    <property type="molecule type" value="Genomic_DNA"/>
</dbReference>
<dbReference type="PANTHER" id="PTHR47447:SF17">
    <property type="entry name" value="OS12G0638900 PROTEIN"/>
    <property type="match status" value="1"/>
</dbReference>
<protein>
    <recommendedName>
        <fullName evidence="3">Pseudouridine synthase RsuA/RluA-like domain-containing protein</fullName>
    </recommendedName>
</protein>
<dbReference type="SUPFAM" id="SSF55120">
    <property type="entry name" value="Pseudouridine synthase"/>
    <property type="match status" value="1"/>
</dbReference>